<dbReference type="SUPFAM" id="SSF53850">
    <property type="entry name" value="Periplasmic binding protein-like II"/>
    <property type="match status" value="1"/>
</dbReference>
<dbReference type="Proteomes" id="UP000186143">
    <property type="component" value="Unassembled WGS sequence"/>
</dbReference>
<keyword evidence="7" id="KW-0574">Periplasm</keyword>
<dbReference type="PANTHER" id="PTHR43649:SF31">
    <property type="entry name" value="SN-GLYCEROL-3-PHOSPHATE-BINDING PERIPLASMIC PROTEIN UGPB"/>
    <property type="match status" value="1"/>
</dbReference>
<dbReference type="STRING" id="1672749.BJF92_07770"/>
<evidence type="ECO:0000313" key="9">
    <source>
        <dbReference type="EMBL" id="OLP55571.1"/>
    </source>
</evidence>
<sequence length="453" mass="48826">MPVSLRCSFPPYSRPSRLSARLAAYAFGIAMLALPGTTLAEGVTLNVFGGSSLDVLAPRETPEVQTRIRKEIVAGFLKSHPDVAAVNWDAQGPQSGSLQRMMTAKLSAQPIDLVACSAFWVNGAYVRRGLLRPITEEVKPFIDNVDPASLGAFTVNGKLYGVPISSLSTSTIFYNEDLFKRLGIPTPPSYEDLRSAVPKLKEAGVIPLLHQGANSVMWPMWYFETFSQSSGDPVGVTQLQLEGKTPFNDPASVEAFRLIKQWVDDGILSKDSLSVDMEGMRAAFASGKNAMYYGGTWEVPSLKESVKTFSWNVFPFPKMPSTKGEPKHGGGADNGMCLSASIADDKVKPALDFIAYLTKPEVAKIYLEADRPIATSIKGVDGVNEAYAKALRETTFPATIKFLDWIWPSEVTTAVASGIAGVVGGTATPEEAAASVQTTFKALVDDGNWPPKD</sequence>
<comment type="subcellular location">
    <subcellularLocation>
        <location evidence="1">Periplasm</location>
    </subcellularLocation>
</comment>
<evidence type="ECO:0000313" key="10">
    <source>
        <dbReference type="Proteomes" id="UP000186143"/>
    </source>
</evidence>
<comment type="function">
    <text evidence="8">Part of the ABC transporter complex UgpBAEC involved in sn-glycerol-3-phosphate (G3P) import. Binds G3P.</text>
</comment>
<comment type="caution">
    <text evidence="9">The sequence shown here is derived from an EMBL/GenBank/DDBJ whole genome shotgun (WGS) entry which is preliminary data.</text>
</comment>
<evidence type="ECO:0000256" key="7">
    <source>
        <dbReference type="ARBA" id="ARBA00022764"/>
    </source>
</evidence>
<evidence type="ECO:0000256" key="4">
    <source>
        <dbReference type="ARBA" id="ARBA00017470"/>
    </source>
</evidence>
<proteinExistence type="inferred from homology"/>
<keyword evidence="6" id="KW-0732">Signal</keyword>
<dbReference type="GO" id="GO:0042597">
    <property type="term" value="C:periplasmic space"/>
    <property type="evidence" value="ECO:0007669"/>
    <property type="project" value="UniProtKB-SubCell"/>
</dbReference>
<evidence type="ECO:0000256" key="8">
    <source>
        <dbReference type="ARBA" id="ARBA00034473"/>
    </source>
</evidence>
<dbReference type="InterPro" id="IPR050490">
    <property type="entry name" value="Bact_solute-bd_prot1"/>
</dbReference>
<gene>
    <name evidence="9" type="ORF">BJF92_07770</name>
</gene>
<evidence type="ECO:0000256" key="3">
    <source>
        <dbReference type="ARBA" id="ARBA00011557"/>
    </source>
</evidence>
<evidence type="ECO:0000256" key="1">
    <source>
        <dbReference type="ARBA" id="ARBA00004418"/>
    </source>
</evidence>
<dbReference type="EMBL" id="MKIO01000027">
    <property type="protein sequence ID" value="OLP55571.1"/>
    <property type="molecule type" value="Genomic_DNA"/>
</dbReference>
<dbReference type="Gene3D" id="3.40.190.10">
    <property type="entry name" value="Periplasmic binding protein-like II"/>
    <property type="match status" value="2"/>
</dbReference>
<evidence type="ECO:0000256" key="2">
    <source>
        <dbReference type="ARBA" id="ARBA00008520"/>
    </source>
</evidence>
<keyword evidence="5" id="KW-0813">Transport</keyword>
<reference evidence="9 10" key="1">
    <citation type="submission" date="2016-09" db="EMBL/GenBank/DDBJ databases">
        <title>Rhizobium sp. nov., a novel species isolated from the rice rhizosphere.</title>
        <authorList>
            <person name="Zhao J."/>
            <person name="Zhang X."/>
        </authorList>
    </citation>
    <scope>NUCLEOTIDE SEQUENCE [LARGE SCALE GENOMIC DNA]</scope>
    <source>
        <strain evidence="9 10">MH17</strain>
    </source>
</reference>
<evidence type="ECO:0000256" key="5">
    <source>
        <dbReference type="ARBA" id="ARBA00022448"/>
    </source>
</evidence>
<evidence type="ECO:0000256" key="6">
    <source>
        <dbReference type="ARBA" id="ARBA00022729"/>
    </source>
</evidence>
<dbReference type="PANTHER" id="PTHR43649">
    <property type="entry name" value="ARABINOSE-BINDING PROTEIN-RELATED"/>
    <property type="match status" value="1"/>
</dbReference>
<accession>A0A1Q9AJX3</accession>
<dbReference type="OrthoDB" id="5897001at2"/>
<comment type="similarity">
    <text evidence="2">Belongs to the bacterial solute-binding protein 1 family.</text>
</comment>
<dbReference type="AlphaFoldDB" id="A0A1Q9AJX3"/>
<dbReference type="RefSeq" id="WP_075634567.1">
    <property type="nucleotide sequence ID" value="NZ_MKIO01000027.1"/>
</dbReference>
<dbReference type="Pfam" id="PF01547">
    <property type="entry name" value="SBP_bac_1"/>
    <property type="match status" value="1"/>
</dbReference>
<name>A0A1Q9AJX3_9HYPH</name>
<protein>
    <recommendedName>
        <fullName evidence="4">sn-glycerol-3-phosphate-binding periplasmic protein UgpB</fullName>
    </recommendedName>
</protein>
<comment type="subunit">
    <text evidence="3">The complex is composed of two ATP-binding proteins (UgpC), two transmembrane proteins (UgpA and UgpE) and a solute-binding protein (UgpB).</text>
</comment>
<dbReference type="InterPro" id="IPR006059">
    <property type="entry name" value="SBP"/>
</dbReference>
<organism evidence="9 10">
    <name type="scientific">Xaviernesmea rhizosphaerae</name>
    <dbReference type="NCBI Taxonomy" id="1672749"/>
    <lineage>
        <taxon>Bacteria</taxon>
        <taxon>Pseudomonadati</taxon>
        <taxon>Pseudomonadota</taxon>
        <taxon>Alphaproteobacteria</taxon>
        <taxon>Hyphomicrobiales</taxon>
        <taxon>Rhizobiaceae</taxon>
        <taxon>Rhizobium/Agrobacterium group</taxon>
        <taxon>Xaviernesmea</taxon>
    </lineage>
</organism>